<accession>A0AAX2ZFZ6</accession>
<dbReference type="InterPro" id="IPR010065">
    <property type="entry name" value="AA_ABC_transptr_permease_3TM"/>
</dbReference>
<keyword evidence="3" id="KW-1003">Cell membrane</keyword>
<sequence>MNNLDFQFLMPYMHQFVDAGKITLQLGIWTFFISLLLSIMIGFLRAYKTPKIIKFILGVYVEIFRGTPLLVQLFLIYYGLPYFNITLEPMTCAIIGLSLNSAAYMSEIIRGAILSIDKGQYEAAFSLGYSKVKTYIQIILPQSFRVALPSLMNSFASIIKETSLVSIISIAEITRVGNQIYARTLRPFEVYLVIALIYLVMTYSISLLAKFIEGRSTRWSQ</sequence>
<feature type="domain" description="ABC transmembrane type-1" evidence="9">
    <location>
        <begin position="20"/>
        <end position="209"/>
    </location>
</feature>
<keyword evidence="2 8" id="KW-0813">Transport</keyword>
<dbReference type="PANTHER" id="PTHR30614:SF0">
    <property type="entry name" value="L-CYSTINE TRANSPORT SYSTEM PERMEASE PROTEIN TCYL"/>
    <property type="match status" value="1"/>
</dbReference>
<evidence type="ECO:0000256" key="1">
    <source>
        <dbReference type="ARBA" id="ARBA00004651"/>
    </source>
</evidence>
<dbReference type="Pfam" id="PF00528">
    <property type="entry name" value="BPD_transp_1"/>
    <property type="match status" value="1"/>
</dbReference>
<evidence type="ECO:0000256" key="2">
    <source>
        <dbReference type="ARBA" id="ARBA00022448"/>
    </source>
</evidence>
<evidence type="ECO:0000259" key="9">
    <source>
        <dbReference type="PROSITE" id="PS50928"/>
    </source>
</evidence>
<dbReference type="InterPro" id="IPR000515">
    <property type="entry name" value="MetI-like"/>
</dbReference>
<evidence type="ECO:0000313" key="11">
    <source>
        <dbReference type="Proteomes" id="UP001198983"/>
    </source>
</evidence>
<dbReference type="InterPro" id="IPR043429">
    <property type="entry name" value="ArtM/GltK/GlnP/TcyL/YhdX-like"/>
</dbReference>
<organism evidence="10 11">
    <name type="scientific">Terrisporobacter hibernicus</name>
    <dbReference type="NCBI Taxonomy" id="2813371"/>
    <lineage>
        <taxon>Bacteria</taxon>
        <taxon>Bacillati</taxon>
        <taxon>Bacillota</taxon>
        <taxon>Clostridia</taxon>
        <taxon>Peptostreptococcales</taxon>
        <taxon>Peptostreptococcaceae</taxon>
        <taxon>Terrisporobacter</taxon>
    </lineage>
</organism>
<name>A0AAX2ZFZ6_9FIRM</name>
<keyword evidence="11" id="KW-1185">Reference proteome</keyword>
<feature type="transmembrane region" description="Helical" evidence="8">
    <location>
        <begin position="26"/>
        <end position="47"/>
    </location>
</feature>
<comment type="similarity">
    <text evidence="8">Belongs to the binding-protein-dependent transport system permease family.</text>
</comment>
<dbReference type="RefSeq" id="WP_206924823.1">
    <property type="nucleotide sequence ID" value="NZ_CP081135.1"/>
</dbReference>
<proteinExistence type="inferred from homology"/>
<dbReference type="SUPFAM" id="SSF161098">
    <property type="entry name" value="MetI-like"/>
    <property type="match status" value="1"/>
</dbReference>
<comment type="subcellular location">
    <subcellularLocation>
        <location evidence="1 8">Cell membrane</location>
        <topology evidence="1 8">Multi-pass membrane protein</topology>
    </subcellularLocation>
</comment>
<gene>
    <name evidence="10" type="ORF">JW646_02110</name>
</gene>
<dbReference type="Proteomes" id="UP001198983">
    <property type="component" value="Chromosome"/>
</dbReference>
<feature type="transmembrane region" description="Helical" evidence="8">
    <location>
        <begin position="59"/>
        <end position="80"/>
    </location>
</feature>
<dbReference type="Gene3D" id="1.10.3720.10">
    <property type="entry name" value="MetI-like"/>
    <property type="match status" value="1"/>
</dbReference>
<keyword evidence="7 8" id="KW-0472">Membrane</keyword>
<dbReference type="GO" id="GO:0043190">
    <property type="term" value="C:ATP-binding cassette (ABC) transporter complex"/>
    <property type="evidence" value="ECO:0007669"/>
    <property type="project" value="InterPro"/>
</dbReference>
<dbReference type="GO" id="GO:0022857">
    <property type="term" value="F:transmembrane transporter activity"/>
    <property type="evidence" value="ECO:0007669"/>
    <property type="project" value="InterPro"/>
</dbReference>
<reference evidence="10 11" key="1">
    <citation type="journal article" date="2023" name="Int. J. Syst. Evol. Microbiol.">
        <title>Terrisporobacter hibernicus sp. nov., isolated from bovine faeces in Northern Ireland.</title>
        <authorList>
            <person name="Mitchell M."/>
            <person name="Nguyen S.V."/>
            <person name="Connor M."/>
            <person name="Fairley D.J."/>
            <person name="Donoghue O."/>
            <person name="Marshall H."/>
            <person name="Koolman L."/>
            <person name="McMullan G."/>
            <person name="Schaffer K.E."/>
            <person name="McGrath J.W."/>
            <person name="Fanning S."/>
        </authorList>
    </citation>
    <scope>NUCLEOTIDE SEQUENCE [LARGE SCALE GENOMIC DNA]</scope>
    <source>
        <strain evidence="10 11">MCA3</strain>
    </source>
</reference>
<dbReference type="NCBIfam" id="TIGR01726">
    <property type="entry name" value="HEQRo_perm_3TM"/>
    <property type="match status" value="1"/>
</dbReference>
<keyword evidence="4 8" id="KW-0812">Transmembrane</keyword>
<evidence type="ECO:0000256" key="8">
    <source>
        <dbReference type="RuleBase" id="RU363032"/>
    </source>
</evidence>
<dbReference type="GO" id="GO:0006865">
    <property type="term" value="P:amino acid transport"/>
    <property type="evidence" value="ECO:0007669"/>
    <property type="project" value="UniProtKB-KW"/>
</dbReference>
<dbReference type="EMBL" id="CP081135">
    <property type="protein sequence ID" value="UEL48269.1"/>
    <property type="molecule type" value="Genomic_DNA"/>
</dbReference>
<evidence type="ECO:0000256" key="5">
    <source>
        <dbReference type="ARBA" id="ARBA00022970"/>
    </source>
</evidence>
<protein>
    <submittedName>
        <fullName evidence="10">Amino acid ABC transporter permease</fullName>
    </submittedName>
</protein>
<evidence type="ECO:0000256" key="4">
    <source>
        <dbReference type="ARBA" id="ARBA00022692"/>
    </source>
</evidence>
<evidence type="ECO:0000256" key="3">
    <source>
        <dbReference type="ARBA" id="ARBA00022475"/>
    </source>
</evidence>
<dbReference type="CDD" id="cd06261">
    <property type="entry name" value="TM_PBP2"/>
    <property type="match status" value="1"/>
</dbReference>
<dbReference type="PANTHER" id="PTHR30614">
    <property type="entry name" value="MEMBRANE COMPONENT OF AMINO ACID ABC TRANSPORTER"/>
    <property type="match status" value="1"/>
</dbReference>
<dbReference type="InterPro" id="IPR035906">
    <property type="entry name" value="MetI-like_sf"/>
</dbReference>
<evidence type="ECO:0000313" key="10">
    <source>
        <dbReference type="EMBL" id="UEL48269.1"/>
    </source>
</evidence>
<evidence type="ECO:0000256" key="6">
    <source>
        <dbReference type="ARBA" id="ARBA00022989"/>
    </source>
</evidence>
<keyword evidence="5" id="KW-0029">Amino-acid transport</keyword>
<keyword evidence="6 8" id="KW-1133">Transmembrane helix</keyword>
<evidence type="ECO:0000256" key="7">
    <source>
        <dbReference type="ARBA" id="ARBA00023136"/>
    </source>
</evidence>
<dbReference type="FunFam" id="1.10.3720.10:FF:000006">
    <property type="entry name" value="Glutamate/aspartate ABC transporter, permease protein GltK"/>
    <property type="match status" value="1"/>
</dbReference>
<dbReference type="KEGG" id="tem:JW646_02110"/>
<dbReference type="AlphaFoldDB" id="A0AAX2ZFZ6"/>
<feature type="transmembrane region" description="Helical" evidence="8">
    <location>
        <begin position="190"/>
        <end position="212"/>
    </location>
</feature>
<dbReference type="PROSITE" id="PS50928">
    <property type="entry name" value="ABC_TM1"/>
    <property type="match status" value="1"/>
</dbReference>